<dbReference type="EMBL" id="LMVN01000011">
    <property type="protein sequence ID" value="PAV07580.1"/>
    <property type="molecule type" value="Genomic_DNA"/>
</dbReference>
<keyword evidence="3" id="KW-0285">Flavoprotein</keyword>
<dbReference type="Proteomes" id="UP000246004">
    <property type="component" value="Unassembled WGS sequence"/>
</dbReference>
<evidence type="ECO:0000256" key="5">
    <source>
        <dbReference type="ARBA" id="ARBA00038292"/>
    </source>
</evidence>
<reference evidence="7 9" key="2">
    <citation type="journal article" date="2017" name="BMC Genomics">
        <title>Genomic analysis of methanogenic archaea reveals a shift towards energy conservation.</title>
        <authorList>
            <person name="Gilmore S.P."/>
            <person name="Henske J.K."/>
            <person name="Sexton J.A."/>
            <person name="Solomon K.V."/>
            <person name="Seppala S."/>
            <person name="Yoo J.I."/>
            <person name="Huyett L.M."/>
            <person name="Pressman A."/>
            <person name="Cogan J.Z."/>
            <person name="Kivenson V."/>
            <person name="Peng X."/>
            <person name="Tan Y."/>
            <person name="Valentine D.L."/>
            <person name="O'Malley M.A."/>
        </authorList>
    </citation>
    <scope>NUCLEOTIDE SEQUENCE [LARGE SCALE GENOMIC DNA]</scope>
    <source>
        <strain evidence="7 9">1R-7</strain>
    </source>
</reference>
<gene>
    <name evidence="8" type="primary">ywqN_3</name>
    <name evidence="7" type="ORF">ASJ82_07850</name>
    <name evidence="8" type="ORF">MSCUN_10300</name>
</gene>
<evidence type="ECO:0000256" key="4">
    <source>
        <dbReference type="ARBA" id="ARBA00022643"/>
    </source>
</evidence>
<dbReference type="Pfam" id="PF03358">
    <property type="entry name" value="FMN_red"/>
    <property type="match status" value="1"/>
</dbReference>
<dbReference type="PANTHER" id="PTHR43278:SF4">
    <property type="entry name" value="NAD(P)H-DEPENDENT FMN-CONTAINING OXIDOREDUCTASE YWQN-RELATED"/>
    <property type="match status" value="1"/>
</dbReference>
<accession>A0A2A2HE26</accession>
<dbReference type="InterPro" id="IPR005025">
    <property type="entry name" value="FMN_Rdtase-like_dom"/>
</dbReference>
<dbReference type="SUPFAM" id="SSF52218">
    <property type="entry name" value="Flavoproteins"/>
    <property type="match status" value="1"/>
</dbReference>
<dbReference type="GO" id="GO:0016491">
    <property type="term" value="F:oxidoreductase activity"/>
    <property type="evidence" value="ECO:0007669"/>
    <property type="project" value="UniProtKB-KW"/>
</dbReference>
<dbReference type="InterPro" id="IPR029039">
    <property type="entry name" value="Flavoprotein-like_sf"/>
</dbReference>
<dbReference type="InterPro" id="IPR051796">
    <property type="entry name" value="ISF_SsuE-like"/>
</dbReference>
<sequence length="176" mass="19440">MKVLGVVGSPRKNGNCDVLVKEFLDATEADTEYIFLNHKKLLGCNACMACEHGDCVIDDDGNEIIEKLLEADVLVLASPIYYGGISAQAKTFIDRFYQISRGPEKSLEGKKVVTIMTQAQPEDVFGDYIRSLDKMPFGYMGMEVIGNVTAMGTQDRGDKEELADYIKQVKEIASNL</sequence>
<keyword evidence="4" id="KW-0288">FMN</keyword>
<evidence type="ECO:0000259" key="6">
    <source>
        <dbReference type="Pfam" id="PF03358"/>
    </source>
</evidence>
<keyword evidence="9" id="KW-1185">Reference proteome</keyword>
<dbReference type="EMBL" id="LWMS01000031">
    <property type="protein sequence ID" value="PWL08099.1"/>
    <property type="molecule type" value="Genomic_DNA"/>
</dbReference>
<protein>
    <submittedName>
        <fullName evidence="7">Flavodoxin</fullName>
    </submittedName>
    <submittedName>
        <fullName evidence="8">Putative NAD(P)H-dependent FMN-containing oxidoreductase YwqN</fullName>
        <ecNumber evidence="8">1.-.-.-</ecNumber>
    </submittedName>
</protein>
<dbReference type="PANTHER" id="PTHR43278">
    <property type="entry name" value="NAD(P)H-DEPENDENT FMN-CONTAINING OXIDOREDUCTASE YWQN-RELATED"/>
    <property type="match status" value="1"/>
</dbReference>
<dbReference type="RefSeq" id="WP_095608465.1">
    <property type="nucleotide sequence ID" value="NZ_CAUHCB010000006.1"/>
</dbReference>
<evidence type="ECO:0000256" key="2">
    <source>
        <dbReference type="ARBA" id="ARBA00001966"/>
    </source>
</evidence>
<evidence type="ECO:0000313" key="7">
    <source>
        <dbReference type="EMBL" id="PAV07580.1"/>
    </source>
</evidence>
<organism evidence="7 9">
    <name type="scientific">Methanosphaera cuniculi</name>
    <dbReference type="NCBI Taxonomy" id="1077256"/>
    <lineage>
        <taxon>Archaea</taxon>
        <taxon>Methanobacteriati</taxon>
        <taxon>Methanobacteriota</taxon>
        <taxon>Methanomada group</taxon>
        <taxon>Methanobacteria</taxon>
        <taxon>Methanobacteriales</taxon>
        <taxon>Methanobacteriaceae</taxon>
        <taxon>Methanosphaera</taxon>
    </lineage>
</organism>
<comment type="cofactor">
    <cofactor evidence="1">
        <name>FMN</name>
        <dbReference type="ChEBI" id="CHEBI:58210"/>
    </cofactor>
</comment>
<keyword evidence="8" id="KW-0560">Oxidoreductase</keyword>
<reference evidence="8 10" key="1">
    <citation type="submission" date="2016-04" db="EMBL/GenBank/DDBJ databases">
        <title>Genome sequence of Methanosphaera cuniculi DSM 4103.</title>
        <authorList>
            <person name="Poehlein A."/>
            <person name="Seedorf H."/>
            <person name="Daniel R."/>
        </authorList>
    </citation>
    <scope>NUCLEOTIDE SEQUENCE [LARGE SCALE GENOMIC DNA]</scope>
    <source>
        <strain evidence="8 10">DSM 4103</strain>
    </source>
</reference>
<evidence type="ECO:0000313" key="8">
    <source>
        <dbReference type="EMBL" id="PWL08099.1"/>
    </source>
</evidence>
<dbReference type="OrthoDB" id="9059at2157"/>
<comment type="similarity">
    <text evidence="5">Belongs to the SsuE family. Isf subfamily.</text>
</comment>
<dbReference type="Proteomes" id="UP000217528">
    <property type="component" value="Unassembled WGS sequence"/>
</dbReference>
<feature type="domain" description="NADPH-dependent FMN reductase-like" evidence="6">
    <location>
        <begin position="1"/>
        <end position="120"/>
    </location>
</feature>
<dbReference type="EC" id="1.-.-.-" evidence="8"/>
<dbReference type="AlphaFoldDB" id="A0A2A2HE26"/>
<comment type="caution">
    <text evidence="7">The sequence shown here is derived from an EMBL/GenBank/DDBJ whole genome shotgun (WGS) entry which is preliminary data.</text>
</comment>
<dbReference type="Gene3D" id="3.40.50.360">
    <property type="match status" value="1"/>
</dbReference>
<evidence type="ECO:0000256" key="3">
    <source>
        <dbReference type="ARBA" id="ARBA00022630"/>
    </source>
</evidence>
<comment type="cofactor">
    <cofactor evidence="2">
        <name>[4Fe-4S] cluster</name>
        <dbReference type="ChEBI" id="CHEBI:49883"/>
    </cofactor>
</comment>
<name>A0A2A2HE26_9EURY</name>
<proteinExistence type="inferred from homology"/>
<evidence type="ECO:0000313" key="9">
    <source>
        <dbReference type="Proteomes" id="UP000217528"/>
    </source>
</evidence>
<evidence type="ECO:0000313" key="10">
    <source>
        <dbReference type="Proteomes" id="UP000246004"/>
    </source>
</evidence>
<evidence type="ECO:0000256" key="1">
    <source>
        <dbReference type="ARBA" id="ARBA00001917"/>
    </source>
</evidence>